<evidence type="ECO:0000259" key="1">
    <source>
        <dbReference type="Pfam" id="PF12766"/>
    </source>
</evidence>
<accession>A0A848EH67</accession>
<evidence type="ECO:0000313" key="3">
    <source>
        <dbReference type="Proteomes" id="UP000548582"/>
    </source>
</evidence>
<dbReference type="InterPro" id="IPR012349">
    <property type="entry name" value="Split_barrel_FMN-bd"/>
</dbReference>
<comment type="caution">
    <text evidence="2">The sequence shown here is derived from an EMBL/GenBank/DDBJ whole genome shotgun (WGS) entry which is preliminary data.</text>
</comment>
<keyword evidence="3" id="KW-1185">Reference proteome</keyword>
<dbReference type="AlphaFoldDB" id="A0A848EH67"/>
<dbReference type="Pfam" id="PF12766">
    <property type="entry name" value="Pyridox_oxase_2"/>
    <property type="match status" value="1"/>
</dbReference>
<reference evidence="2 3" key="1">
    <citation type="submission" date="2020-03" db="EMBL/GenBank/DDBJ databases">
        <authorList>
            <person name="Sun Q."/>
        </authorList>
    </citation>
    <scope>NUCLEOTIDE SEQUENCE [LARGE SCALE GENOMIC DNA]</scope>
    <source>
        <strain evidence="2 3">JC162</strain>
    </source>
</reference>
<dbReference type="RefSeq" id="WP_170056189.1">
    <property type="nucleotide sequence ID" value="NZ_JABBKX010000011.1"/>
</dbReference>
<name>A0A848EH67_9PROT</name>
<dbReference type="EMBL" id="JABBKX010000011">
    <property type="protein sequence ID" value="NMJ43994.1"/>
    <property type="molecule type" value="Genomic_DNA"/>
</dbReference>
<dbReference type="InterPro" id="IPR024624">
    <property type="entry name" value="Pyridox_Oxase_Alr4036_FMN-bd"/>
</dbReference>
<dbReference type="Proteomes" id="UP000548582">
    <property type="component" value="Unassembled WGS sequence"/>
</dbReference>
<dbReference type="GO" id="GO:0010181">
    <property type="term" value="F:FMN binding"/>
    <property type="evidence" value="ECO:0007669"/>
    <property type="project" value="InterPro"/>
</dbReference>
<dbReference type="SUPFAM" id="SSF50475">
    <property type="entry name" value="FMN-binding split barrel"/>
    <property type="match status" value="1"/>
</dbReference>
<dbReference type="Gene3D" id="2.30.110.10">
    <property type="entry name" value="Electron Transport, Fmn-binding Protein, Chain A"/>
    <property type="match status" value="1"/>
</dbReference>
<evidence type="ECO:0000313" key="2">
    <source>
        <dbReference type="EMBL" id="NMJ43994.1"/>
    </source>
</evidence>
<feature type="domain" description="Pyridoxamine 5'-phosphate oxidase Alr4036 family FMN-binding" evidence="1">
    <location>
        <begin position="24"/>
        <end position="102"/>
    </location>
</feature>
<gene>
    <name evidence="2" type="ORF">GWK16_22290</name>
</gene>
<sequence length="190" mass="20289">MTPPASPGDALADALARLAAGVTDRRSPFHTPTLATRDAEGGPNLRTVILRAFDPKARTLHIHTDRRSAKAAELAADPRAMLHAYDAVAQVQVRLRGLARLHGDDALADAAWAGSRDSSRMCYAAAEAPGETVAAPPPAPRDPDAGRGNFVAIVLTIQSLDWLLLDHDGHRRVHAEWDAAGRPTARWIAP</sequence>
<protein>
    <submittedName>
        <fullName evidence="2">Pyridoxamine 5'-phosphate oxidase</fullName>
    </submittedName>
</protein>
<proteinExistence type="predicted"/>
<organism evidence="2 3">
    <name type="scientific">Neoroseomonas marina</name>
    <dbReference type="NCBI Taxonomy" id="1232220"/>
    <lineage>
        <taxon>Bacteria</taxon>
        <taxon>Pseudomonadati</taxon>
        <taxon>Pseudomonadota</taxon>
        <taxon>Alphaproteobacteria</taxon>
        <taxon>Acetobacterales</taxon>
        <taxon>Acetobacteraceae</taxon>
        <taxon>Neoroseomonas</taxon>
    </lineage>
</organism>